<dbReference type="RefSeq" id="WP_207975769.1">
    <property type="nucleotide sequence ID" value="NZ_JAGDEL010000003.1"/>
</dbReference>
<reference evidence="1 2" key="1">
    <citation type="submission" date="2021-03" db="EMBL/GenBank/DDBJ databases">
        <title>Whole genome sequence of Metabacillus bambusae BG109.</title>
        <authorList>
            <person name="Jeong J.W."/>
        </authorList>
    </citation>
    <scope>NUCLEOTIDE SEQUENCE [LARGE SCALE GENOMIC DNA]</scope>
    <source>
        <strain evidence="1 2">BG109</strain>
    </source>
</reference>
<comment type="caution">
    <text evidence="1">The sequence shown here is derived from an EMBL/GenBank/DDBJ whole genome shotgun (WGS) entry which is preliminary data.</text>
</comment>
<proteinExistence type="predicted"/>
<protein>
    <recommendedName>
        <fullName evidence="3">N-acetyltransferase domain-containing protein</fullName>
    </recommendedName>
</protein>
<evidence type="ECO:0000313" key="1">
    <source>
        <dbReference type="EMBL" id="MBO1511077.1"/>
    </source>
</evidence>
<sequence>MDFNIRLANENDLDGLFNIRNNQDLFIGYLQQYEKKEVYLVIAEQNNIILGFGVQKYVRFPLS</sequence>
<keyword evidence="2" id="KW-1185">Reference proteome</keyword>
<dbReference type="Proteomes" id="UP000663981">
    <property type="component" value="Unassembled WGS sequence"/>
</dbReference>
<accession>A0ABS3MYJ0</accession>
<evidence type="ECO:0008006" key="3">
    <source>
        <dbReference type="Google" id="ProtNLM"/>
    </source>
</evidence>
<organism evidence="1 2">
    <name type="scientific">Metabacillus bambusae</name>
    <dbReference type="NCBI Taxonomy" id="2795218"/>
    <lineage>
        <taxon>Bacteria</taxon>
        <taxon>Bacillati</taxon>
        <taxon>Bacillota</taxon>
        <taxon>Bacilli</taxon>
        <taxon>Bacillales</taxon>
        <taxon>Bacillaceae</taxon>
        <taxon>Metabacillus</taxon>
    </lineage>
</organism>
<name>A0ABS3MYJ0_9BACI</name>
<dbReference type="EMBL" id="JAGDEL010000003">
    <property type="protein sequence ID" value="MBO1511077.1"/>
    <property type="molecule type" value="Genomic_DNA"/>
</dbReference>
<evidence type="ECO:0000313" key="2">
    <source>
        <dbReference type="Proteomes" id="UP000663981"/>
    </source>
</evidence>
<gene>
    <name evidence="1" type="ORF">I7822_05185</name>
</gene>